<evidence type="ECO:0000313" key="2">
    <source>
        <dbReference type="EMBL" id="PIR13397.1"/>
    </source>
</evidence>
<dbReference type="SUPFAM" id="SSF53098">
    <property type="entry name" value="Ribonuclease H-like"/>
    <property type="match status" value="1"/>
</dbReference>
<dbReference type="PANTHER" id="PTHR46387">
    <property type="entry name" value="POLYNUCLEOTIDYL TRANSFERASE, RIBONUCLEASE H-LIKE SUPERFAMILY PROTEIN"/>
    <property type="match status" value="1"/>
</dbReference>
<dbReference type="PANTHER" id="PTHR46387:SF2">
    <property type="entry name" value="RIBONUCLEASE HI"/>
    <property type="match status" value="1"/>
</dbReference>
<protein>
    <submittedName>
        <fullName evidence="2">Ribonuclease H</fullName>
    </submittedName>
</protein>
<dbReference type="InterPro" id="IPR012337">
    <property type="entry name" value="RNaseH-like_sf"/>
</dbReference>
<proteinExistence type="predicted"/>
<comment type="caution">
    <text evidence="2">The sequence shown here is derived from an EMBL/GenBank/DDBJ whole genome shotgun (WGS) entry which is preliminary data.</text>
</comment>
<evidence type="ECO:0000313" key="3">
    <source>
        <dbReference type="Proteomes" id="UP000230869"/>
    </source>
</evidence>
<sequence>MKYKKLIIFTDGGARGNPGPAGIGAVLKDEDGKITAEISEYIGETTNNQAEYRAVLAAIKKAQEIGAEELEFYLDSELVVKQLNREYKVKNKDLAPLFVRIYNATMDFKKVTFKHVRREENTEADRLVNEALDCHLGG</sequence>
<dbReference type="GO" id="GO:0004523">
    <property type="term" value="F:RNA-DNA hybrid ribonuclease activity"/>
    <property type="evidence" value="ECO:0007669"/>
    <property type="project" value="InterPro"/>
</dbReference>
<dbReference type="PROSITE" id="PS50879">
    <property type="entry name" value="RNASE_H_1"/>
    <property type="match status" value="1"/>
</dbReference>
<dbReference type="InterPro" id="IPR002156">
    <property type="entry name" value="RNaseH_domain"/>
</dbReference>
<dbReference type="Gene3D" id="3.30.420.10">
    <property type="entry name" value="Ribonuclease H-like superfamily/Ribonuclease H"/>
    <property type="match status" value="1"/>
</dbReference>
<dbReference type="GO" id="GO:0003676">
    <property type="term" value="F:nucleic acid binding"/>
    <property type="evidence" value="ECO:0007669"/>
    <property type="project" value="InterPro"/>
</dbReference>
<gene>
    <name evidence="2" type="ORF">COV49_02415</name>
</gene>
<name>A0A2M6K945_9BACT</name>
<dbReference type="InterPro" id="IPR036397">
    <property type="entry name" value="RNaseH_sf"/>
</dbReference>
<dbReference type="Proteomes" id="UP000230869">
    <property type="component" value="Unassembled WGS sequence"/>
</dbReference>
<dbReference type="AlphaFoldDB" id="A0A2M6K945"/>
<reference evidence="2 3" key="1">
    <citation type="submission" date="2017-09" db="EMBL/GenBank/DDBJ databases">
        <title>Depth-based differentiation of microbial function through sediment-hosted aquifers and enrichment of novel symbionts in the deep terrestrial subsurface.</title>
        <authorList>
            <person name="Probst A.J."/>
            <person name="Ladd B."/>
            <person name="Jarett J.K."/>
            <person name="Geller-Mcgrath D.E."/>
            <person name="Sieber C.M."/>
            <person name="Emerson J.B."/>
            <person name="Anantharaman K."/>
            <person name="Thomas B.C."/>
            <person name="Malmstrom R."/>
            <person name="Stieglmeier M."/>
            <person name="Klingl A."/>
            <person name="Woyke T."/>
            <person name="Ryan C.M."/>
            <person name="Banfield J.F."/>
        </authorList>
    </citation>
    <scope>NUCLEOTIDE SEQUENCE [LARGE SCALE GENOMIC DNA]</scope>
    <source>
        <strain evidence="2">CG11_big_fil_rev_8_21_14_0_20_39_10</strain>
    </source>
</reference>
<dbReference type="Pfam" id="PF13456">
    <property type="entry name" value="RVT_3"/>
    <property type="match status" value="1"/>
</dbReference>
<evidence type="ECO:0000259" key="1">
    <source>
        <dbReference type="PROSITE" id="PS50879"/>
    </source>
</evidence>
<feature type="domain" description="RNase H type-1" evidence="1">
    <location>
        <begin position="2"/>
        <end position="133"/>
    </location>
</feature>
<dbReference type="EMBL" id="PCWW01000039">
    <property type="protein sequence ID" value="PIR13397.1"/>
    <property type="molecule type" value="Genomic_DNA"/>
</dbReference>
<accession>A0A2M6K945</accession>
<organism evidence="2 3">
    <name type="scientific">Candidatus Falkowbacteria bacterium CG11_big_fil_rev_8_21_14_0_20_39_10</name>
    <dbReference type="NCBI Taxonomy" id="1974570"/>
    <lineage>
        <taxon>Bacteria</taxon>
        <taxon>Candidatus Falkowiibacteriota</taxon>
    </lineage>
</organism>
<dbReference type="CDD" id="cd09279">
    <property type="entry name" value="RNase_HI_like"/>
    <property type="match status" value="1"/>
</dbReference>